<name>A0ABX1FL53_9PSEU</name>
<organism evidence="1 2">
    <name type="scientific">Lentzea indica</name>
    <dbReference type="NCBI Taxonomy" id="2604800"/>
    <lineage>
        <taxon>Bacteria</taxon>
        <taxon>Bacillati</taxon>
        <taxon>Actinomycetota</taxon>
        <taxon>Actinomycetes</taxon>
        <taxon>Pseudonocardiales</taxon>
        <taxon>Pseudonocardiaceae</taxon>
        <taxon>Lentzea</taxon>
    </lineage>
</organism>
<reference evidence="1 2" key="1">
    <citation type="submission" date="2019-08" db="EMBL/GenBank/DDBJ databases">
        <title>Lentzea from Indian Himalayas.</title>
        <authorList>
            <person name="Mandal S."/>
            <person name="Mallick Gupta A."/>
            <person name="Maiti P.K."/>
            <person name="Sarkar J."/>
            <person name="Mandal S."/>
        </authorList>
    </citation>
    <scope>NUCLEOTIDE SEQUENCE [LARGE SCALE GENOMIC DNA]</scope>
    <source>
        <strain evidence="1 2">PSKA42</strain>
    </source>
</reference>
<accession>A0ABX1FL53</accession>
<evidence type="ECO:0000313" key="2">
    <source>
        <dbReference type="Proteomes" id="UP001515943"/>
    </source>
</evidence>
<sequence>MHAGRIADRVGSSLATACGITTFDGPSATRQKLITRLSELVEQLPEDLQLAARAAFGLAPEARHPLYQERITWAAVLIDRDTRTVRRRADEAVAQLAELAAMSTRRAGSGWHTAELNVAVTLDQGQPEVLERYRVVADQDGVDSLDFASVFAVRRRDFDAHLLYGGTLQYRSDADHPGFTLLPAEPLDRGGTHDFAIRYRLSHRDAMHPYVLHVPERPCEVFDLRVRFENDRTPPVQVFDGVLAQRSADEPLGRQQTVDPAGEIHLRFLRLLPGLLYGARWGHAHGERASGIAHSSGEAS</sequence>
<gene>
    <name evidence="1" type="ORF">FXN61_24065</name>
</gene>
<dbReference type="RefSeq" id="WP_167976379.1">
    <property type="nucleotide sequence ID" value="NZ_VSRL01000092.1"/>
</dbReference>
<comment type="caution">
    <text evidence="1">The sequence shown here is derived from an EMBL/GenBank/DDBJ whole genome shotgun (WGS) entry which is preliminary data.</text>
</comment>
<keyword evidence="2" id="KW-1185">Reference proteome</keyword>
<protein>
    <submittedName>
        <fullName evidence="1">Uncharacterized protein</fullName>
    </submittedName>
</protein>
<evidence type="ECO:0000313" key="1">
    <source>
        <dbReference type="EMBL" id="NKE59718.1"/>
    </source>
</evidence>
<proteinExistence type="predicted"/>
<dbReference type="EMBL" id="VSRL01000092">
    <property type="protein sequence ID" value="NKE59718.1"/>
    <property type="molecule type" value="Genomic_DNA"/>
</dbReference>
<dbReference type="Proteomes" id="UP001515943">
    <property type="component" value="Unassembled WGS sequence"/>
</dbReference>